<evidence type="ECO:0000256" key="1">
    <source>
        <dbReference type="SAM" id="MobiDB-lite"/>
    </source>
</evidence>
<sequence>MGPGEDTAPSRRSLLRAGAAAGLVVAAGSGSPAVPSPDPPAPASARPARSPDPAAVRTGPASEADHARSGRPEVARTSHGAGDLDGATDYPVVLSTTSTPGTSAAPAPRPFGTTSPRPDPAAW</sequence>
<evidence type="ECO:0000313" key="2">
    <source>
        <dbReference type="EMBL" id="NMH90193.1"/>
    </source>
</evidence>
<evidence type="ECO:0000313" key="3">
    <source>
        <dbReference type="Proteomes" id="UP000586918"/>
    </source>
</evidence>
<keyword evidence="3" id="KW-1185">Reference proteome</keyword>
<protein>
    <submittedName>
        <fullName evidence="2">Twin-arginine translocation signal domain-containing protein</fullName>
    </submittedName>
</protein>
<feature type="region of interest" description="Disordered" evidence="1">
    <location>
        <begin position="27"/>
        <end position="123"/>
    </location>
</feature>
<dbReference type="InterPro" id="IPR006311">
    <property type="entry name" value="TAT_signal"/>
</dbReference>
<accession>A0A848DAA0</accession>
<dbReference type="InterPro" id="IPR019546">
    <property type="entry name" value="TAT_signal_bac_arc"/>
</dbReference>
<organism evidence="2 3">
    <name type="scientific">Pseudonocardia bannensis</name>
    <dbReference type="NCBI Taxonomy" id="630973"/>
    <lineage>
        <taxon>Bacteria</taxon>
        <taxon>Bacillati</taxon>
        <taxon>Actinomycetota</taxon>
        <taxon>Actinomycetes</taxon>
        <taxon>Pseudonocardiales</taxon>
        <taxon>Pseudonocardiaceae</taxon>
        <taxon>Pseudonocardia</taxon>
    </lineage>
</organism>
<feature type="compositionally biased region" description="Basic and acidic residues" evidence="1">
    <location>
        <begin position="63"/>
        <end position="76"/>
    </location>
</feature>
<feature type="compositionally biased region" description="Low complexity" evidence="1">
    <location>
        <begin position="43"/>
        <end position="57"/>
    </location>
</feature>
<proteinExistence type="predicted"/>
<dbReference type="AlphaFoldDB" id="A0A848DAA0"/>
<feature type="compositionally biased region" description="Low complexity" evidence="1">
    <location>
        <begin position="95"/>
        <end position="106"/>
    </location>
</feature>
<dbReference type="NCBIfam" id="TIGR01409">
    <property type="entry name" value="TAT_signal_seq"/>
    <property type="match status" value="1"/>
</dbReference>
<reference evidence="2 3" key="1">
    <citation type="submission" date="2020-04" db="EMBL/GenBank/DDBJ databases">
        <authorList>
            <person name="Klaysubun C."/>
            <person name="Duangmal K."/>
            <person name="Lipun K."/>
        </authorList>
    </citation>
    <scope>NUCLEOTIDE SEQUENCE [LARGE SCALE GENOMIC DNA]</scope>
    <source>
        <strain evidence="2 3">DSM 45300</strain>
    </source>
</reference>
<dbReference type="PROSITE" id="PS51318">
    <property type="entry name" value="TAT"/>
    <property type="match status" value="1"/>
</dbReference>
<dbReference type="EMBL" id="JAAXKZ010000002">
    <property type="protein sequence ID" value="NMH90193.1"/>
    <property type="molecule type" value="Genomic_DNA"/>
</dbReference>
<gene>
    <name evidence="2" type="ORF">HF519_00995</name>
</gene>
<dbReference type="RefSeq" id="WP_169409687.1">
    <property type="nucleotide sequence ID" value="NZ_JAAXKZ010000002.1"/>
</dbReference>
<comment type="caution">
    <text evidence="2">The sequence shown here is derived from an EMBL/GenBank/DDBJ whole genome shotgun (WGS) entry which is preliminary data.</text>
</comment>
<name>A0A848DAA0_9PSEU</name>
<dbReference type="Proteomes" id="UP000586918">
    <property type="component" value="Unassembled WGS sequence"/>
</dbReference>